<gene>
    <name evidence="13" type="primary">LOC102806599</name>
</gene>
<keyword evidence="4 10" id="KW-0732">Signal</keyword>
<evidence type="ECO:0000256" key="4">
    <source>
        <dbReference type="ARBA" id="ARBA00022729"/>
    </source>
</evidence>
<comment type="subcellular location">
    <subcellularLocation>
        <location evidence="1">Secreted</location>
    </subcellularLocation>
</comment>
<evidence type="ECO:0000256" key="2">
    <source>
        <dbReference type="ARBA" id="ARBA00022525"/>
    </source>
</evidence>
<keyword evidence="3" id="KW-0053">Apoptosis</keyword>
<evidence type="ECO:0000259" key="11">
    <source>
        <dbReference type="PROSITE" id="PS50050"/>
    </source>
</evidence>
<reference evidence="13" key="1">
    <citation type="submission" date="2025-08" db="UniProtKB">
        <authorList>
            <consortium name="RefSeq"/>
        </authorList>
    </citation>
    <scope>IDENTIFICATION</scope>
    <source>
        <tissue evidence="13">Testes</tissue>
    </source>
</reference>
<dbReference type="SMART" id="SM01411">
    <property type="entry name" value="Ephrin_rec_like"/>
    <property type="match status" value="2"/>
</dbReference>
<keyword evidence="5" id="KW-0677">Repeat</keyword>
<evidence type="ECO:0000256" key="1">
    <source>
        <dbReference type="ARBA" id="ARBA00004613"/>
    </source>
</evidence>
<protein>
    <submittedName>
        <fullName evidence="13">Tumor necrosis factor receptor superfamily member 11B-like</fullName>
    </submittedName>
</protein>
<dbReference type="SMART" id="SM00208">
    <property type="entry name" value="TNFR"/>
    <property type="match status" value="3"/>
</dbReference>
<feature type="compositionally biased region" description="Polar residues" evidence="9">
    <location>
        <begin position="194"/>
        <end position="212"/>
    </location>
</feature>
<proteinExistence type="predicted"/>
<feature type="disulfide bond" evidence="8">
    <location>
        <begin position="66"/>
        <end position="81"/>
    </location>
</feature>
<dbReference type="PANTHER" id="PTHR23097">
    <property type="entry name" value="TUMOR NECROSIS FACTOR RECEPTOR SUPERFAMILY MEMBER"/>
    <property type="match status" value="1"/>
</dbReference>
<keyword evidence="6 8" id="KW-1015">Disulfide bond</keyword>
<feature type="chain" id="PRO_5046254617" evidence="10">
    <location>
        <begin position="23"/>
        <end position="239"/>
    </location>
</feature>
<evidence type="ECO:0000256" key="6">
    <source>
        <dbReference type="ARBA" id="ARBA00023157"/>
    </source>
</evidence>
<accession>A0ABM0MGS3</accession>
<dbReference type="RefSeq" id="XP_006819214.1">
    <property type="nucleotide sequence ID" value="XM_006819151.1"/>
</dbReference>
<evidence type="ECO:0000256" key="10">
    <source>
        <dbReference type="SAM" id="SignalP"/>
    </source>
</evidence>
<organism evidence="12 13">
    <name type="scientific">Saccoglossus kowalevskii</name>
    <name type="common">Acorn worm</name>
    <dbReference type="NCBI Taxonomy" id="10224"/>
    <lineage>
        <taxon>Eukaryota</taxon>
        <taxon>Metazoa</taxon>
        <taxon>Hemichordata</taxon>
        <taxon>Enteropneusta</taxon>
        <taxon>Harrimaniidae</taxon>
        <taxon>Saccoglossus</taxon>
    </lineage>
</organism>
<feature type="domain" description="TNFR-Cys" evidence="11">
    <location>
        <begin position="65"/>
        <end position="107"/>
    </location>
</feature>
<dbReference type="Pfam" id="PF00020">
    <property type="entry name" value="TNFR_c6"/>
    <property type="match status" value="1"/>
</dbReference>
<dbReference type="GeneID" id="102806599"/>
<dbReference type="PANTHER" id="PTHR23097:SF90">
    <property type="entry name" value="TUMOR NECROSIS FACTOR RECEPTOR SUPERFAMILY MEMBER 11B"/>
    <property type="match status" value="1"/>
</dbReference>
<feature type="signal peptide" evidence="10">
    <location>
        <begin position="1"/>
        <end position="22"/>
    </location>
</feature>
<evidence type="ECO:0000256" key="9">
    <source>
        <dbReference type="SAM" id="MobiDB-lite"/>
    </source>
</evidence>
<sequence length="239" mass="26918">MKLRLFVTVILATLLQINVVASKCYKGKSSEKRTFQHRGVRCYLCPPGTYMVKPCTQSSSTRCSTCGNNTYIDRFNYCTQCWGCTQLCNYRDQYVKLECSPTQKRVCACVPGKRMFGDMCQDITECEPGYYMKRENNHKCAPCPRGTYSNTHNVNENCTPHTNCTMFGLKYKRKGNRTSDVSCYDDIDVTSTPPVATTGVTSDDTNKGFSTSTDEESTTKVEELHITADGTHTQLKGMF</sequence>
<feature type="repeat" description="TNFR-Cys" evidence="8">
    <location>
        <begin position="65"/>
        <end position="107"/>
    </location>
</feature>
<keyword evidence="2" id="KW-0964">Secreted</keyword>
<evidence type="ECO:0000313" key="12">
    <source>
        <dbReference type="Proteomes" id="UP000694865"/>
    </source>
</evidence>
<evidence type="ECO:0000256" key="7">
    <source>
        <dbReference type="ARBA" id="ARBA00023180"/>
    </source>
</evidence>
<evidence type="ECO:0000256" key="5">
    <source>
        <dbReference type="ARBA" id="ARBA00022737"/>
    </source>
</evidence>
<dbReference type="SUPFAM" id="SSF57586">
    <property type="entry name" value="TNF receptor-like"/>
    <property type="match status" value="2"/>
</dbReference>
<keyword evidence="12" id="KW-1185">Reference proteome</keyword>
<evidence type="ECO:0000313" key="13">
    <source>
        <dbReference type="RefSeq" id="XP_006819214.1"/>
    </source>
</evidence>
<evidence type="ECO:0000256" key="8">
    <source>
        <dbReference type="PROSITE-ProRule" id="PRU00206"/>
    </source>
</evidence>
<name>A0ABM0MGS3_SACKO</name>
<dbReference type="Proteomes" id="UP000694865">
    <property type="component" value="Unplaced"/>
</dbReference>
<feature type="region of interest" description="Disordered" evidence="9">
    <location>
        <begin position="194"/>
        <end position="217"/>
    </location>
</feature>
<dbReference type="InterPro" id="IPR001368">
    <property type="entry name" value="TNFR/NGFR_Cys_rich_reg"/>
</dbReference>
<dbReference type="InterPro" id="IPR052459">
    <property type="entry name" value="TNFRSF_decoy_receptor"/>
</dbReference>
<evidence type="ECO:0000256" key="3">
    <source>
        <dbReference type="ARBA" id="ARBA00022703"/>
    </source>
</evidence>
<keyword evidence="7" id="KW-0325">Glycoprotein</keyword>
<dbReference type="PROSITE" id="PS00652">
    <property type="entry name" value="TNFR_NGFR_1"/>
    <property type="match status" value="1"/>
</dbReference>
<comment type="caution">
    <text evidence="8">Lacks conserved residue(s) required for the propagation of feature annotation.</text>
</comment>
<dbReference type="Gene3D" id="2.10.50.10">
    <property type="entry name" value="Tumor Necrosis Factor Receptor, subunit A, domain 2"/>
    <property type="match status" value="2"/>
</dbReference>
<dbReference type="PROSITE" id="PS50050">
    <property type="entry name" value="TNFR_NGFR_2"/>
    <property type="match status" value="1"/>
</dbReference>